<proteinExistence type="predicted"/>
<evidence type="ECO:0000313" key="1">
    <source>
        <dbReference type="EMBL" id="CAB4218778.1"/>
    </source>
</evidence>
<protein>
    <submittedName>
        <fullName evidence="1">Uncharacterized protein</fullName>
    </submittedName>
</protein>
<name>A0A6J5STB1_9CAUD</name>
<dbReference type="EMBL" id="LR797461">
    <property type="protein sequence ID" value="CAB4218778.1"/>
    <property type="molecule type" value="Genomic_DNA"/>
</dbReference>
<reference evidence="1" key="1">
    <citation type="submission" date="2020-05" db="EMBL/GenBank/DDBJ databases">
        <authorList>
            <person name="Chiriac C."/>
            <person name="Salcher M."/>
            <person name="Ghai R."/>
            <person name="Kavagutti S V."/>
        </authorList>
    </citation>
    <scope>NUCLEOTIDE SEQUENCE</scope>
</reference>
<gene>
    <name evidence="1" type="ORF">UFOVP1597_39</name>
</gene>
<organism evidence="1">
    <name type="scientific">uncultured Caudovirales phage</name>
    <dbReference type="NCBI Taxonomy" id="2100421"/>
    <lineage>
        <taxon>Viruses</taxon>
        <taxon>Duplodnaviria</taxon>
        <taxon>Heunggongvirae</taxon>
        <taxon>Uroviricota</taxon>
        <taxon>Caudoviricetes</taxon>
        <taxon>Peduoviridae</taxon>
        <taxon>Maltschvirus</taxon>
        <taxon>Maltschvirus maltsch</taxon>
    </lineage>
</organism>
<accession>A0A6J5STB1</accession>
<sequence>MVHPKIDEQIEHTNLLARYVIESNYVREISQYILNMSEEQMKTDMFKEVCTLLQGLCDRVIKSAAEIKSSIGSISVD</sequence>